<dbReference type="AlphaFoldDB" id="A0A7R7EPM2"/>
<evidence type="ECO:0000313" key="2">
    <source>
        <dbReference type="Proteomes" id="UP000595897"/>
    </source>
</evidence>
<sequence>MIQVKCMNLILIKICYAVIYINKEEMFSLLITSNYFRKEIEVVIDE</sequence>
<dbReference type="Proteomes" id="UP000595897">
    <property type="component" value="Chromosome"/>
</dbReference>
<protein>
    <submittedName>
        <fullName evidence="1">Uncharacterized protein</fullName>
    </submittedName>
</protein>
<organism evidence="1 2">
    <name type="scientific">Anaeromicropila herbilytica</name>
    <dbReference type="NCBI Taxonomy" id="2785025"/>
    <lineage>
        <taxon>Bacteria</taxon>
        <taxon>Bacillati</taxon>
        <taxon>Bacillota</taxon>
        <taxon>Clostridia</taxon>
        <taxon>Lachnospirales</taxon>
        <taxon>Lachnospiraceae</taxon>
        <taxon>Anaeromicropila</taxon>
    </lineage>
</organism>
<keyword evidence="2" id="KW-1185">Reference proteome</keyword>
<name>A0A7R7EPM2_9FIRM</name>
<dbReference type="KEGG" id="ahb:bsdtb5_39930"/>
<proteinExistence type="predicted"/>
<dbReference type="EMBL" id="AP024169">
    <property type="protein sequence ID" value="BCN32698.1"/>
    <property type="molecule type" value="Genomic_DNA"/>
</dbReference>
<gene>
    <name evidence="1" type="ORF">bsdtb5_39930</name>
</gene>
<evidence type="ECO:0000313" key="1">
    <source>
        <dbReference type="EMBL" id="BCN32698.1"/>
    </source>
</evidence>
<reference evidence="1 2" key="1">
    <citation type="submission" date="2020-11" db="EMBL/GenBank/DDBJ databases">
        <title>Draft genome sequencing of a Lachnospiraceae strain isolated from anoxic soil subjected to BSD treatment.</title>
        <authorList>
            <person name="Uek A."/>
            <person name="Tonouchi A."/>
        </authorList>
    </citation>
    <scope>NUCLEOTIDE SEQUENCE [LARGE SCALE GENOMIC DNA]</scope>
    <source>
        <strain evidence="1 2">TB5</strain>
    </source>
</reference>
<accession>A0A7R7EPM2</accession>